<dbReference type="InParanoid" id="A0A061GBJ1"/>
<dbReference type="STRING" id="3641.A0A061GBJ1"/>
<gene>
    <name evidence="6" type="ORF">TCM_028302</name>
</gene>
<evidence type="ECO:0000256" key="1">
    <source>
        <dbReference type="ARBA" id="ARBA00023015"/>
    </source>
</evidence>
<accession>A0A061GBJ1</accession>
<reference evidence="6 7" key="1">
    <citation type="journal article" date="2013" name="Genome Biol.">
        <title>The genome sequence of the most widely cultivated cacao type and its use to identify candidate genes regulating pod color.</title>
        <authorList>
            <person name="Motamayor J.C."/>
            <person name="Mockaitis K."/>
            <person name="Schmutz J."/>
            <person name="Haiminen N."/>
            <person name="Iii D.L."/>
            <person name="Cornejo O."/>
            <person name="Findley S.D."/>
            <person name="Zheng P."/>
            <person name="Utro F."/>
            <person name="Royaert S."/>
            <person name="Saski C."/>
            <person name="Jenkins J."/>
            <person name="Podicheti R."/>
            <person name="Zhao M."/>
            <person name="Scheffler B.E."/>
            <person name="Stack J.C."/>
            <person name="Feltus F.A."/>
            <person name="Mustiga G.M."/>
            <person name="Amores F."/>
            <person name="Phillips W."/>
            <person name="Marelli J.P."/>
            <person name="May G.D."/>
            <person name="Shapiro H."/>
            <person name="Ma J."/>
            <person name="Bustamante C.D."/>
            <person name="Schnell R.J."/>
            <person name="Main D."/>
            <person name="Gilbert D."/>
            <person name="Parida L."/>
            <person name="Kuhn D.N."/>
        </authorList>
    </citation>
    <scope>NUCLEOTIDE SEQUENCE [LARGE SCALE GENOMIC DNA]</scope>
    <source>
        <strain evidence="7">cv. Matina 1-6</strain>
    </source>
</reference>
<protein>
    <submittedName>
        <fullName evidence="6">NAC domain containing protein 82, putative</fullName>
    </submittedName>
</protein>
<dbReference type="PROSITE" id="PS51005">
    <property type="entry name" value="NAC"/>
    <property type="match status" value="1"/>
</dbReference>
<dbReference type="EMBL" id="CM001884">
    <property type="protein sequence ID" value="EOY26517.1"/>
    <property type="molecule type" value="Genomic_DNA"/>
</dbReference>
<evidence type="ECO:0000256" key="4">
    <source>
        <dbReference type="ARBA" id="ARBA00023242"/>
    </source>
</evidence>
<name>A0A061GBJ1_THECC</name>
<evidence type="ECO:0000259" key="5">
    <source>
        <dbReference type="PROSITE" id="PS51005"/>
    </source>
</evidence>
<evidence type="ECO:0000313" key="7">
    <source>
        <dbReference type="Proteomes" id="UP000026915"/>
    </source>
</evidence>
<evidence type="ECO:0000313" key="6">
    <source>
        <dbReference type="EMBL" id="EOY26517.1"/>
    </source>
</evidence>
<keyword evidence="7" id="KW-1185">Reference proteome</keyword>
<dbReference type="Proteomes" id="UP000026915">
    <property type="component" value="Chromosome 6"/>
</dbReference>
<dbReference type="AlphaFoldDB" id="A0A061GBJ1"/>
<keyword evidence="2" id="KW-0238">DNA-binding</keyword>
<dbReference type="GO" id="GO:0003677">
    <property type="term" value="F:DNA binding"/>
    <property type="evidence" value="ECO:0007669"/>
    <property type="project" value="UniProtKB-KW"/>
</dbReference>
<dbReference type="PANTHER" id="PTHR31744">
    <property type="entry name" value="PROTEIN CUP-SHAPED COTYLEDON 2-RELATED"/>
    <property type="match status" value="1"/>
</dbReference>
<dbReference type="InterPro" id="IPR036093">
    <property type="entry name" value="NAC_dom_sf"/>
</dbReference>
<keyword evidence="1" id="KW-0805">Transcription regulation</keyword>
<evidence type="ECO:0000256" key="3">
    <source>
        <dbReference type="ARBA" id="ARBA00023163"/>
    </source>
</evidence>
<organism evidence="6 7">
    <name type="scientific">Theobroma cacao</name>
    <name type="common">Cacao</name>
    <name type="synonym">Cocoa</name>
    <dbReference type="NCBI Taxonomy" id="3641"/>
    <lineage>
        <taxon>Eukaryota</taxon>
        <taxon>Viridiplantae</taxon>
        <taxon>Streptophyta</taxon>
        <taxon>Embryophyta</taxon>
        <taxon>Tracheophyta</taxon>
        <taxon>Spermatophyta</taxon>
        <taxon>Magnoliopsida</taxon>
        <taxon>eudicotyledons</taxon>
        <taxon>Gunneridae</taxon>
        <taxon>Pentapetalae</taxon>
        <taxon>rosids</taxon>
        <taxon>malvids</taxon>
        <taxon>Malvales</taxon>
        <taxon>Malvaceae</taxon>
        <taxon>Byttnerioideae</taxon>
        <taxon>Theobroma</taxon>
    </lineage>
</organism>
<dbReference type="Pfam" id="PF02365">
    <property type="entry name" value="NAM"/>
    <property type="match status" value="1"/>
</dbReference>
<dbReference type="Gene3D" id="2.170.150.80">
    <property type="entry name" value="NAC domain"/>
    <property type="match status" value="1"/>
</dbReference>
<keyword evidence="4" id="KW-0539">Nucleus</keyword>
<keyword evidence="3" id="KW-0804">Transcription</keyword>
<dbReference type="SUPFAM" id="SSF101941">
    <property type="entry name" value="NAC domain"/>
    <property type="match status" value="1"/>
</dbReference>
<dbReference type="Gramene" id="EOY26517">
    <property type="protein sequence ID" value="EOY26517"/>
    <property type="gene ID" value="TCM_028302"/>
</dbReference>
<evidence type="ECO:0000256" key="2">
    <source>
        <dbReference type="ARBA" id="ARBA00023125"/>
    </source>
</evidence>
<sequence>MERNSLAPGFRFHPTDVELCQYYLRRKVLGKKFSFEAIAEVDIYKYAPWDLRDESLLRIGDLKWYFFCPMEKKYGKWSRFNRATAYGLEDEPLLDKGVVQDAYILCVIFCKDGPGHRNGAQYGAPFREEDLTDDEEVIKEVSNSTDLPTPTFTGAARPCFPQSQCLGSPAESSHFAASPSVVLDANKSLTPMEASQVLVDDSISAMLSSGQSEDYSPVAIANDDLEFLESPEIAVDDEIMSLLATLNVIT</sequence>
<feature type="domain" description="NAC" evidence="5">
    <location>
        <begin position="6"/>
        <end position="154"/>
    </location>
</feature>
<dbReference type="InterPro" id="IPR003441">
    <property type="entry name" value="NAC-dom"/>
</dbReference>
<dbReference type="GO" id="GO:0006355">
    <property type="term" value="P:regulation of DNA-templated transcription"/>
    <property type="evidence" value="ECO:0007669"/>
    <property type="project" value="InterPro"/>
</dbReference>
<proteinExistence type="predicted"/>
<dbReference type="PANTHER" id="PTHR31744:SF210">
    <property type="entry name" value="NAC DOMAIN-CONTAINING PROTEIN 86-LIKE"/>
    <property type="match status" value="1"/>
</dbReference>
<dbReference type="HOGENOM" id="CLU_035664_2_1_1"/>